<evidence type="ECO:0000313" key="8">
    <source>
        <dbReference type="EMBL" id="CAJ0580233.1"/>
    </source>
</evidence>
<feature type="transmembrane region" description="Helical" evidence="6">
    <location>
        <begin position="235"/>
        <end position="253"/>
    </location>
</feature>
<feature type="transmembrane region" description="Helical" evidence="6">
    <location>
        <begin position="171"/>
        <end position="191"/>
    </location>
</feature>
<evidence type="ECO:0000256" key="2">
    <source>
        <dbReference type="ARBA" id="ARBA00006803"/>
    </source>
</evidence>
<dbReference type="CDD" id="cd00037">
    <property type="entry name" value="CLECT"/>
    <property type="match status" value="1"/>
</dbReference>
<evidence type="ECO:0000256" key="6">
    <source>
        <dbReference type="SAM" id="Phobius"/>
    </source>
</evidence>
<dbReference type="SUPFAM" id="SSF56436">
    <property type="entry name" value="C-type lectin-like"/>
    <property type="match status" value="1"/>
</dbReference>
<evidence type="ECO:0000256" key="3">
    <source>
        <dbReference type="ARBA" id="ARBA00022692"/>
    </source>
</evidence>
<accession>A0AA36G6U2</accession>
<feature type="transmembrane region" description="Helical" evidence="6">
    <location>
        <begin position="273"/>
        <end position="293"/>
    </location>
</feature>
<dbReference type="InterPro" id="IPR016186">
    <property type="entry name" value="C-type_lectin-like/link_sf"/>
</dbReference>
<comment type="caution">
    <text evidence="8">The sequence shown here is derived from an EMBL/GenBank/DDBJ whole genome shotgun (WGS) entry which is preliminary data.</text>
</comment>
<keyword evidence="3 6" id="KW-0812">Transmembrane</keyword>
<sequence length="704" mass="79545">MYLSSGYTIFVFLNATALQEEEFPAWVYFCYAFNTILLTVALFTFPIACYTLRSVMMIHQNLLILFGASIIGIYVYYVAYIIIILYGFQLIPGYEFGSNDLPPPLIAASYSRIFVVICFGGALFTMPAERFLASYWMDRYEEKRWTLIPVLLILIQFVSAAIGAAVLTFNLIPITLTACLVVPIIFSVALLDQWVLSWNRNAEKQMQENRHYTYTLSRRYQVQENIVMLKVLRRCIWWIVVQNSGMTALFIAFLELTTSPQIRNVIGTLLEVYTALCISSTTIVVFLADRIWWQAYKKSWRRIWGRICGTPEVEVEESREASTTTGKDIFLVYSTSEYFQHLRDHWEAGAPKLEDDSRKSSIFLKTKHRINSVYFLKSAADPQCPAGLYYDTFGACLMLNQDLDTFTKAQDVCTKVYHGQLASIHNAYQNAILSSMARNYNVAGYVIIGLVEKSDKTWCWTDNSTIEFLKWGKAEPYDCDGCGQAYLSADDGNWYSMDGDEHHLPSFCLVPALNTTGAPPTLCTGTWGDWYDTSYCSETCGGCGWKTQQRECQPDICLCDGPATQIAACPEMICEFPENACCPFHQKFLNRTDKHYECAWDQEPVMTTVAPPCHGAWSGWKSMNNCTDTCGMCGWERMERACEPAGCQCVGSPYELQPCAEAPCTDGRGPCCHGYAEQPNPSQPGYYCAKVDDDNDGAEAQVLQ</sequence>
<dbReference type="AlphaFoldDB" id="A0AA36G6U2"/>
<dbReference type="InterPro" id="IPR004151">
    <property type="entry name" value="7TM_GPCR_serpentine_rcpt_Sre"/>
</dbReference>
<feature type="transmembrane region" description="Helical" evidence="6">
    <location>
        <begin position="26"/>
        <end position="50"/>
    </location>
</feature>
<comment type="subcellular location">
    <subcellularLocation>
        <location evidence="1">Membrane</location>
        <topology evidence="1">Multi-pass membrane protein</topology>
    </subcellularLocation>
</comment>
<dbReference type="InterPro" id="IPR016187">
    <property type="entry name" value="CTDL_fold"/>
</dbReference>
<gene>
    <name evidence="8" type="ORF">MSPICULIGERA_LOCUS18431</name>
</gene>
<dbReference type="PROSITE" id="PS50041">
    <property type="entry name" value="C_TYPE_LECTIN_2"/>
    <property type="match status" value="1"/>
</dbReference>
<evidence type="ECO:0000259" key="7">
    <source>
        <dbReference type="PROSITE" id="PS50041"/>
    </source>
</evidence>
<dbReference type="PANTHER" id="PTHR31507:SF3">
    <property type="entry name" value="TIL DOMAIN-CONTAINING PROTEIN"/>
    <property type="match status" value="1"/>
</dbReference>
<feature type="non-terminal residue" evidence="8">
    <location>
        <position position="704"/>
    </location>
</feature>
<feature type="transmembrane region" description="Helical" evidence="6">
    <location>
        <begin position="62"/>
        <end position="85"/>
    </location>
</feature>
<organism evidence="8 9">
    <name type="scientific">Mesorhabditis spiculigera</name>
    <dbReference type="NCBI Taxonomy" id="96644"/>
    <lineage>
        <taxon>Eukaryota</taxon>
        <taxon>Metazoa</taxon>
        <taxon>Ecdysozoa</taxon>
        <taxon>Nematoda</taxon>
        <taxon>Chromadorea</taxon>
        <taxon>Rhabditida</taxon>
        <taxon>Rhabditina</taxon>
        <taxon>Rhabditomorpha</taxon>
        <taxon>Rhabditoidea</taxon>
        <taxon>Rhabditidae</taxon>
        <taxon>Mesorhabditinae</taxon>
        <taxon>Mesorhabditis</taxon>
    </lineage>
</organism>
<protein>
    <recommendedName>
        <fullName evidence="7">C-type lectin domain-containing protein</fullName>
    </recommendedName>
</protein>
<keyword evidence="9" id="KW-1185">Reference proteome</keyword>
<comment type="similarity">
    <text evidence="2">Belongs to the nematode receptor-like protein sre family.</text>
</comment>
<dbReference type="PROSITE" id="PS50092">
    <property type="entry name" value="TSP1"/>
    <property type="match status" value="2"/>
</dbReference>
<proteinExistence type="inferred from homology"/>
<dbReference type="Gene3D" id="3.10.100.10">
    <property type="entry name" value="Mannose-Binding Protein A, subunit A"/>
    <property type="match status" value="1"/>
</dbReference>
<evidence type="ECO:0000256" key="5">
    <source>
        <dbReference type="ARBA" id="ARBA00023136"/>
    </source>
</evidence>
<feature type="transmembrane region" description="Helical" evidence="6">
    <location>
        <begin position="105"/>
        <end position="124"/>
    </location>
</feature>
<feature type="domain" description="C-type lectin" evidence="7">
    <location>
        <begin position="392"/>
        <end position="494"/>
    </location>
</feature>
<dbReference type="InterPro" id="IPR000884">
    <property type="entry name" value="TSP1_rpt"/>
</dbReference>
<evidence type="ECO:0000256" key="1">
    <source>
        <dbReference type="ARBA" id="ARBA00004141"/>
    </source>
</evidence>
<dbReference type="SMART" id="SM00034">
    <property type="entry name" value="CLECT"/>
    <property type="match status" value="1"/>
</dbReference>
<dbReference type="Pfam" id="PF03125">
    <property type="entry name" value="Sre"/>
    <property type="match status" value="1"/>
</dbReference>
<name>A0AA36G6U2_9BILA</name>
<feature type="transmembrane region" description="Helical" evidence="6">
    <location>
        <begin position="145"/>
        <end position="165"/>
    </location>
</feature>
<dbReference type="PANTHER" id="PTHR31507">
    <property type="entry name" value="PROTEIN CBG15923"/>
    <property type="match status" value="1"/>
</dbReference>
<keyword evidence="4 6" id="KW-1133">Transmembrane helix</keyword>
<dbReference type="InterPro" id="IPR001304">
    <property type="entry name" value="C-type_lectin-like"/>
</dbReference>
<dbReference type="GO" id="GO:0016020">
    <property type="term" value="C:membrane"/>
    <property type="evidence" value="ECO:0007669"/>
    <property type="project" value="UniProtKB-SubCell"/>
</dbReference>
<dbReference type="EMBL" id="CATQJA010002659">
    <property type="protein sequence ID" value="CAJ0580233.1"/>
    <property type="molecule type" value="Genomic_DNA"/>
</dbReference>
<dbReference type="GO" id="GO:0007606">
    <property type="term" value="P:sensory perception of chemical stimulus"/>
    <property type="evidence" value="ECO:0007669"/>
    <property type="project" value="InterPro"/>
</dbReference>
<dbReference type="Proteomes" id="UP001177023">
    <property type="component" value="Unassembled WGS sequence"/>
</dbReference>
<keyword evidence="5 6" id="KW-0472">Membrane</keyword>
<evidence type="ECO:0000313" key="9">
    <source>
        <dbReference type="Proteomes" id="UP001177023"/>
    </source>
</evidence>
<evidence type="ECO:0000256" key="4">
    <source>
        <dbReference type="ARBA" id="ARBA00022989"/>
    </source>
</evidence>
<reference evidence="8" key="1">
    <citation type="submission" date="2023-06" db="EMBL/GenBank/DDBJ databases">
        <authorList>
            <person name="Delattre M."/>
        </authorList>
    </citation>
    <scope>NUCLEOTIDE SEQUENCE</scope>
    <source>
        <strain evidence="8">AF72</strain>
    </source>
</reference>